<evidence type="ECO:0000313" key="2">
    <source>
        <dbReference type="Proteomes" id="UP000610203"/>
    </source>
</evidence>
<name>A0ABQ3GMW3_9GAMM</name>
<evidence type="ECO:0000313" key="1">
    <source>
        <dbReference type="EMBL" id="GHD27580.1"/>
    </source>
</evidence>
<keyword evidence="2" id="KW-1185">Reference proteome</keyword>
<dbReference type="EMBL" id="BMZR01000001">
    <property type="protein sequence ID" value="GHD27580.1"/>
    <property type="molecule type" value="Genomic_DNA"/>
</dbReference>
<sequence>MFCLYKKMTECVLANYNNRQRYSDLCAPTITLAVGLNSDVVLQPVADNAMVAISRAALIEVIFL</sequence>
<accession>A0ABQ3GMW3</accession>
<organism evidence="1 2">
    <name type="scientific">Psychrobacter glaciei</name>
    <dbReference type="NCBI Taxonomy" id="619771"/>
    <lineage>
        <taxon>Bacteria</taxon>
        <taxon>Pseudomonadati</taxon>
        <taxon>Pseudomonadota</taxon>
        <taxon>Gammaproteobacteria</taxon>
        <taxon>Moraxellales</taxon>
        <taxon>Moraxellaceae</taxon>
        <taxon>Psychrobacter</taxon>
    </lineage>
</organism>
<reference evidence="2" key="1">
    <citation type="journal article" date="2019" name="Int. J. Syst. Evol. Microbiol.">
        <title>The Global Catalogue of Microorganisms (GCM) 10K type strain sequencing project: providing services to taxonomists for standard genome sequencing and annotation.</title>
        <authorList>
            <consortium name="The Broad Institute Genomics Platform"/>
            <consortium name="The Broad Institute Genome Sequencing Center for Infectious Disease"/>
            <person name="Wu L."/>
            <person name="Ma J."/>
        </authorList>
    </citation>
    <scope>NUCLEOTIDE SEQUENCE [LARGE SCALE GENOMIC DNA]</scope>
    <source>
        <strain evidence="2">KCTC 42280</strain>
    </source>
</reference>
<gene>
    <name evidence="1" type="ORF">GCM10016272_06000</name>
</gene>
<proteinExistence type="predicted"/>
<protein>
    <submittedName>
        <fullName evidence="1">Uncharacterized protein</fullName>
    </submittedName>
</protein>
<comment type="caution">
    <text evidence="1">The sequence shown here is derived from an EMBL/GenBank/DDBJ whole genome shotgun (WGS) entry which is preliminary data.</text>
</comment>
<dbReference type="RefSeq" id="WP_189581470.1">
    <property type="nucleotide sequence ID" value="NZ_BMZR01000001.1"/>
</dbReference>
<dbReference type="Proteomes" id="UP000610203">
    <property type="component" value="Unassembled WGS sequence"/>
</dbReference>